<dbReference type="SMART" id="SM00710">
    <property type="entry name" value="PbH1"/>
    <property type="match status" value="5"/>
</dbReference>
<gene>
    <name evidence="2" type="ORF">Pen02_80300</name>
</gene>
<accession>A0ABQ4EEK6</accession>
<organism evidence="2 3">
    <name type="scientific">Plantactinospora endophytica</name>
    <dbReference type="NCBI Taxonomy" id="673535"/>
    <lineage>
        <taxon>Bacteria</taxon>
        <taxon>Bacillati</taxon>
        <taxon>Actinomycetota</taxon>
        <taxon>Actinomycetes</taxon>
        <taxon>Micromonosporales</taxon>
        <taxon>Micromonosporaceae</taxon>
        <taxon>Plantactinospora</taxon>
    </lineage>
</organism>
<feature type="signal peptide" evidence="1">
    <location>
        <begin position="1"/>
        <end position="33"/>
    </location>
</feature>
<dbReference type="InterPro" id="IPR006626">
    <property type="entry name" value="PbH1"/>
</dbReference>
<keyword evidence="3" id="KW-1185">Reference proteome</keyword>
<dbReference type="InterPro" id="IPR011050">
    <property type="entry name" value="Pectin_lyase_fold/virulence"/>
</dbReference>
<dbReference type="RefSeq" id="WP_203871396.1">
    <property type="nucleotide sequence ID" value="NZ_BONW01000051.1"/>
</dbReference>
<sequence>MMKHPMLSRVAGVLSASFLLTVGLLGAATPASASSDKELFVSVDGKGRGCTAAAPCTLEDAQFRARRLVSAGKSVTVTISSGRYDLERTLAFSAADSGVEGAPVVWRAEQPGSVVLSGGTRVTGWSLSDAERGVWVARVPKGSATRQVYVDGAWAPIAQASAAEIGFTNGWRGSSTGYSVTESNARAWLESLGSAAGVEFVYSGKTGPWTQSRCLVDSVVPGETATTVTMRPVCWDGMTKRPDRAAIESGGLPNMSTSTIPTSVENHPSLLSSGEWYLDEAAHKLYYALPDGQDIKDVDITLPHLERLMTVAGTLSRPVHDIRFEGIQFSYATWLSPSHTGFAEVQSNLHITGAPNQGKCTVTSPAGTCPYGALTQPLGNIDVSASSNIAFVGNTFRALGGAGLSIRYGAQHTLVEGNHITDTSSTGIYLGCTFDPQPLDASTHQGIKDNCTPDPDAVARDVIGANEIVRDTRVANNVIHAVGRDYKAAPGVTVLFGQDLDLVHNEIFDTPYTAITGGIVQGHATDARAPERNQNVNARNEISHNLLYNYMQDLHDGGAIYLEGHQAQYVYSPDGSLDIDATLENGMLATGNVAFSDGHANFTYYDDAGAQFIRWEGNVAMNTVGASQGGCSPAGYLWTTGNYFAGQIGYYPCSPPALALTVEGNTVIPERPSLADVPESIISTAGLEPAWAELSAVAQERLRFVSDRAVDGRVLLAVSGLSDTTQVYAGAAEPLNVRRVGTTFAEVIVPDELEGRTISLGEPDPWVRVNETHPSVTANGWNLSSNRSEGDYQGDVLYTTTNGATATITFTGTRVRIHGERNSDQGLVEFSVDGGPAVTVDTATPTRFVNVPVFEADLSPGTHTVTMTKRSGQYALLDGYSYIPIP</sequence>
<dbReference type="InterPro" id="IPR012334">
    <property type="entry name" value="Pectin_lyas_fold"/>
</dbReference>
<comment type="caution">
    <text evidence="2">The sequence shown here is derived from an EMBL/GenBank/DDBJ whole genome shotgun (WGS) entry which is preliminary data.</text>
</comment>
<evidence type="ECO:0008006" key="4">
    <source>
        <dbReference type="Google" id="ProtNLM"/>
    </source>
</evidence>
<proteinExistence type="predicted"/>
<dbReference type="PANTHER" id="PTHR36453">
    <property type="entry name" value="SECRETED PROTEIN-RELATED"/>
    <property type="match status" value="1"/>
</dbReference>
<dbReference type="PANTHER" id="PTHR36453:SF1">
    <property type="entry name" value="RIGHT HANDED BETA HELIX DOMAIN-CONTAINING PROTEIN"/>
    <property type="match status" value="1"/>
</dbReference>
<protein>
    <recommendedName>
        <fullName evidence="4">Right handed beta helix domain-containing protein</fullName>
    </recommendedName>
</protein>
<dbReference type="Gene3D" id="2.160.20.10">
    <property type="entry name" value="Single-stranded right-handed beta-helix, Pectin lyase-like"/>
    <property type="match status" value="2"/>
</dbReference>
<dbReference type="EMBL" id="BONW01000051">
    <property type="protein sequence ID" value="GIG93094.1"/>
    <property type="molecule type" value="Genomic_DNA"/>
</dbReference>
<reference evidence="2 3" key="1">
    <citation type="submission" date="2021-01" db="EMBL/GenBank/DDBJ databases">
        <title>Whole genome shotgun sequence of Plantactinospora endophytica NBRC 110450.</title>
        <authorList>
            <person name="Komaki H."/>
            <person name="Tamura T."/>
        </authorList>
    </citation>
    <scope>NUCLEOTIDE SEQUENCE [LARGE SCALE GENOMIC DNA]</scope>
    <source>
        <strain evidence="2 3">NBRC 110450</strain>
    </source>
</reference>
<evidence type="ECO:0000313" key="2">
    <source>
        <dbReference type="EMBL" id="GIG93094.1"/>
    </source>
</evidence>
<evidence type="ECO:0000313" key="3">
    <source>
        <dbReference type="Proteomes" id="UP000646749"/>
    </source>
</evidence>
<evidence type="ECO:0000256" key="1">
    <source>
        <dbReference type="SAM" id="SignalP"/>
    </source>
</evidence>
<feature type="chain" id="PRO_5046378860" description="Right handed beta helix domain-containing protein" evidence="1">
    <location>
        <begin position="34"/>
        <end position="886"/>
    </location>
</feature>
<dbReference type="Gene3D" id="2.60.120.260">
    <property type="entry name" value="Galactose-binding domain-like"/>
    <property type="match status" value="1"/>
</dbReference>
<dbReference type="SUPFAM" id="SSF51126">
    <property type="entry name" value="Pectin lyase-like"/>
    <property type="match status" value="1"/>
</dbReference>
<keyword evidence="1" id="KW-0732">Signal</keyword>
<name>A0ABQ4EEK6_9ACTN</name>
<dbReference type="Proteomes" id="UP000646749">
    <property type="component" value="Unassembled WGS sequence"/>
</dbReference>